<dbReference type="EMBL" id="MEYS01000001">
    <property type="protein sequence ID" value="OGD34523.1"/>
    <property type="molecule type" value="Genomic_DNA"/>
</dbReference>
<evidence type="ECO:0000313" key="3">
    <source>
        <dbReference type="Proteomes" id="UP000176650"/>
    </source>
</evidence>
<accession>A0A1F5BVA6</accession>
<feature type="transmembrane region" description="Helical" evidence="1">
    <location>
        <begin position="43"/>
        <end position="64"/>
    </location>
</feature>
<feature type="transmembrane region" description="Helical" evidence="1">
    <location>
        <begin position="199"/>
        <end position="220"/>
    </location>
</feature>
<sequence length="261" mass="28891">MAYLTSIDWPELATLILLGLLPSAVWLWYYLRKDNHPEPKMMVLGVFWYGFLGTFFAFSAEWAFMKTLADTALGCGDCGNKSIGNLDALGTVAVSSFFILGTLAFIEEIAKYLSAKIKIIRSAAFDEPIDAMIYLIVAALGFAAAENIGYVFQAKDAATAVGVTFYRFISATALHTLASAVVGYFLALSIIHKKHPLPYVGAGLLFATLLHTLFNFLIILSEENSAMVTSVVLLMIVMFFFVSELFVHVKRLHFEKLENRI</sequence>
<evidence type="ECO:0000256" key="1">
    <source>
        <dbReference type="SAM" id="Phobius"/>
    </source>
</evidence>
<dbReference type="PANTHER" id="PTHR36844:SF1">
    <property type="entry name" value="PROTEASE PRSW"/>
    <property type="match status" value="1"/>
</dbReference>
<feature type="transmembrane region" description="Helical" evidence="1">
    <location>
        <begin position="226"/>
        <end position="247"/>
    </location>
</feature>
<proteinExistence type="predicted"/>
<reference evidence="2 3" key="1">
    <citation type="journal article" date="2016" name="Nat. Commun.">
        <title>Thousands of microbial genomes shed light on interconnected biogeochemical processes in an aquifer system.</title>
        <authorList>
            <person name="Anantharaman K."/>
            <person name="Brown C.T."/>
            <person name="Hug L.A."/>
            <person name="Sharon I."/>
            <person name="Castelle C.J."/>
            <person name="Probst A.J."/>
            <person name="Thomas B.C."/>
            <person name="Singh A."/>
            <person name="Wilkins M.J."/>
            <person name="Karaoz U."/>
            <person name="Brodie E.L."/>
            <person name="Williams K.H."/>
            <person name="Hubbard S.S."/>
            <person name="Banfield J.F."/>
        </authorList>
    </citation>
    <scope>NUCLEOTIDE SEQUENCE [LARGE SCALE GENOMIC DNA]</scope>
</reference>
<protein>
    <recommendedName>
        <fullName evidence="4">Protease PrsW</fullName>
    </recommendedName>
</protein>
<dbReference type="InterPro" id="IPR026898">
    <property type="entry name" value="PrsW"/>
</dbReference>
<dbReference type="GO" id="GO:0008233">
    <property type="term" value="F:peptidase activity"/>
    <property type="evidence" value="ECO:0007669"/>
    <property type="project" value="InterPro"/>
</dbReference>
<keyword evidence="1" id="KW-0472">Membrane</keyword>
<organism evidence="2 3">
    <name type="scientific">Candidatus Azambacteria bacterium RIFCSPLOWO2_01_FULL_46_25</name>
    <dbReference type="NCBI Taxonomy" id="1797298"/>
    <lineage>
        <taxon>Bacteria</taxon>
        <taxon>Candidatus Azamiibacteriota</taxon>
    </lineage>
</organism>
<evidence type="ECO:0008006" key="4">
    <source>
        <dbReference type="Google" id="ProtNLM"/>
    </source>
</evidence>
<keyword evidence="1" id="KW-1133">Transmembrane helix</keyword>
<dbReference type="Proteomes" id="UP000176650">
    <property type="component" value="Unassembled WGS sequence"/>
</dbReference>
<comment type="caution">
    <text evidence="2">The sequence shown here is derived from an EMBL/GenBank/DDBJ whole genome shotgun (WGS) entry which is preliminary data.</text>
</comment>
<dbReference type="AlphaFoldDB" id="A0A1F5BVA6"/>
<dbReference type="Pfam" id="PF13367">
    <property type="entry name" value="PrsW-protease"/>
    <property type="match status" value="1"/>
</dbReference>
<dbReference type="PANTHER" id="PTHR36844">
    <property type="entry name" value="PROTEASE PRSW"/>
    <property type="match status" value="1"/>
</dbReference>
<name>A0A1F5BVA6_9BACT</name>
<feature type="transmembrane region" description="Helical" evidence="1">
    <location>
        <begin position="164"/>
        <end position="187"/>
    </location>
</feature>
<feature type="transmembrane region" description="Helical" evidence="1">
    <location>
        <begin position="89"/>
        <end position="110"/>
    </location>
</feature>
<feature type="transmembrane region" description="Helical" evidence="1">
    <location>
        <begin position="131"/>
        <end position="152"/>
    </location>
</feature>
<gene>
    <name evidence="2" type="ORF">A2988_03350</name>
</gene>
<feature type="transmembrane region" description="Helical" evidence="1">
    <location>
        <begin position="12"/>
        <end position="31"/>
    </location>
</feature>
<keyword evidence="1" id="KW-0812">Transmembrane</keyword>
<evidence type="ECO:0000313" key="2">
    <source>
        <dbReference type="EMBL" id="OGD34523.1"/>
    </source>
</evidence>
<dbReference type="STRING" id="1797298.A2988_03350"/>